<organism evidence="3 4">
    <name type="scientific">Sphingomonas limnosediminicola</name>
    <dbReference type="NCBI Taxonomy" id="940133"/>
    <lineage>
        <taxon>Bacteria</taxon>
        <taxon>Pseudomonadati</taxon>
        <taxon>Pseudomonadota</taxon>
        <taxon>Alphaproteobacteria</taxon>
        <taxon>Sphingomonadales</taxon>
        <taxon>Sphingomonadaceae</taxon>
        <taxon>Sphingomonas</taxon>
    </lineage>
</organism>
<proteinExistence type="predicted"/>
<feature type="transmembrane region" description="Helical" evidence="1">
    <location>
        <begin position="215"/>
        <end position="236"/>
    </location>
</feature>
<keyword evidence="1" id="KW-0472">Membrane</keyword>
<reference evidence="4" key="1">
    <citation type="journal article" date="2019" name="Int. J. Syst. Evol. Microbiol.">
        <title>The Global Catalogue of Microorganisms (GCM) 10K type strain sequencing project: providing services to taxonomists for standard genome sequencing and annotation.</title>
        <authorList>
            <consortium name="The Broad Institute Genomics Platform"/>
            <consortium name="The Broad Institute Genome Sequencing Center for Infectious Disease"/>
            <person name="Wu L."/>
            <person name="Ma J."/>
        </authorList>
    </citation>
    <scope>NUCLEOTIDE SEQUENCE [LARGE SCALE GENOMIC DNA]</scope>
    <source>
        <strain evidence="4">JCM 17543</strain>
    </source>
</reference>
<evidence type="ECO:0000313" key="4">
    <source>
        <dbReference type="Proteomes" id="UP001500827"/>
    </source>
</evidence>
<dbReference type="InterPro" id="IPR000157">
    <property type="entry name" value="TIR_dom"/>
</dbReference>
<dbReference type="EMBL" id="BAABBM010000001">
    <property type="protein sequence ID" value="GAA3900236.1"/>
    <property type="molecule type" value="Genomic_DNA"/>
</dbReference>
<name>A0ABP7LFW0_9SPHN</name>
<evidence type="ECO:0000259" key="2">
    <source>
        <dbReference type="Pfam" id="PF13676"/>
    </source>
</evidence>
<dbReference type="SUPFAM" id="SSF48452">
    <property type="entry name" value="TPR-like"/>
    <property type="match status" value="2"/>
</dbReference>
<protein>
    <submittedName>
        <fullName evidence="3">TIR domain-containing protein</fullName>
    </submittedName>
</protein>
<keyword evidence="1" id="KW-1133">Transmembrane helix</keyword>
<dbReference type="Proteomes" id="UP001500827">
    <property type="component" value="Unassembled WGS sequence"/>
</dbReference>
<dbReference type="Gene3D" id="3.40.50.10140">
    <property type="entry name" value="Toll/interleukin-1 receptor homology (TIR) domain"/>
    <property type="match status" value="1"/>
</dbReference>
<evidence type="ECO:0000313" key="3">
    <source>
        <dbReference type="EMBL" id="GAA3900236.1"/>
    </source>
</evidence>
<sequence length="702" mass="76787">MQADAAPDPASAPAKHTRTHSRYYAFLSYSHRDRELADWLFRELEKFRVPKSIAGRLTENGVVPRRLTPIFRDEQELAAAHDLGEEIRSALSSSHFLIVLCSPNSAKSHWTNAEIETFKRTHSEANVLAAIASGEPFASEMPERHEEECFPPALRQKFDRRGRPTGKRAEPLAADLRGNDEVRRLGFLKLVAGMLGVGLDDLVQRATTRRHRQMAWLAAASLGGMAVTSTLAVTAIQGRDAARDQRREAEGLVAYMVGDLKDKLEPIGKLDALDGVASRVLAYYSKQDASELSDAALIQRSRALSITAQVAYLRGRYEQARALYRQALAGTEEAVRRTPDDPQPIFEQAQNAFWLGEIARMDGQADAAIEYYRQYKQLADRLVQLAPDNLKWRMEALYGAEDLGISLYNKRRYDQALAQFQGALSPMQNLMALDPANGTYRVEMAKLMGWLADSNRALGRLNEAIATRTREIAFLNEALARSPSDVGLLEQVIYAHQGLGNLLVLHGQAAEGIAEFRLAVANADHLLPVEPTNALWKGAAATAHLELAKALLATHDRAAAEHETGAACALVAALGGASDRRQSGCLAMQARLALDAGDGAEAAALARQALSAARHFHAEDPNKDKFYLAGLYRLTGDALQRSGDRGGAMSAWASALAILPADVPELSTEIDEHALILERLGRAEEARPLKSALKNMGYTRPA</sequence>
<comment type="caution">
    <text evidence="3">The sequence shown here is derived from an EMBL/GenBank/DDBJ whole genome shotgun (WGS) entry which is preliminary data.</text>
</comment>
<dbReference type="InterPro" id="IPR035897">
    <property type="entry name" value="Toll_tir_struct_dom_sf"/>
</dbReference>
<dbReference type="Gene3D" id="1.25.40.10">
    <property type="entry name" value="Tetratricopeptide repeat domain"/>
    <property type="match status" value="3"/>
</dbReference>
<gene>
    <name evidence="3" type="ORF">GCM10022276_18830</name>
</gene>
<keyword evidence="4" id="KW-1185">Reference proteome</keyword>
<dbReference type="InterPro" id="IPR011990">
    <property type="entry name" value="TPR-like_helical_dom_sf"/>
</dbReference>
<keyword evidence="1" id="KW-0812">Transmembrane</keyword>
<evidence type="ECO:0000256" key="1">
    <source>
        <dbReference type="SAM" id="Phobius"/>
    </source>
</evidence>
<accession>A0ABP7LFW0</accession>
<dbReference type="Pfam" id="PF13676">
    <property type="entry name" value="TIR_2"/>
    <property type="match status" value="1"/>
</dbReference>
<feature type="domain" description="TIR" evidence="2">
    <location>
        <begin position="26"/>
        <end position="122"/>
    </location>
</feature>
<dbReference type="SUPFAM" id="SSF52200">
    <property type="entry name" value="Toll/Interleukin receptor TIR domain"/>
    <property type="match status" value="1"/>
</dbReference>